<dbReference type="PANTHER" id="PTHR38542">
    <property type="entry name" value="OS04G0450500 PROTEIN"/>
    <property type="match status" value="1"/>
</dbReference>
<name>W9QYA8_9ROSA</name>
<evidence type="ECO:0000313" key="2">
    <source>
        <dbReference type="Proteomes" id="UP000030645"/>
    </source>
</evidence>
<dbReference type="Proteomes" id="UP000030645">
    <property type="component" value="Unassembled WGS sequence"/>
</dbReference>
<accession>W9QYA8</accession>
<evidence type="ECO:0000313" key="1">
    <source>
        <dbReference type="EMBL" id="EXB44352.1"/>
    </source>
</evidence>
<dbReference type="AlphaFoldDB" id="W9QYA8"/>
<protein>
    <submittedName>
        <fullName evidence="1">Uncharacterized protein</fullName>
    </submittedName>
</protein>
<organism evidence="1 2">
    <name type="scientific">Morus notabilis</name>
    <dbReference type="NCBI Taxonomy" id="981085"/>
    <lineage>
        <taxon>Eukaryota</taxon>
        <taxon>Viridiplantae</taxon>
        <taxon>Streptophyta</taxon>
        <taxon>Embryophyta</taxon>
        <taxon>Tracheophyta</taxon>
        <taxon>Spermatophyta</taxon>
        <taxon>Magnoliopsida</taxon>
        <taxon>eudicotyledons</taxon>
        <taxon>Gunneridae</taxon>
        <taxon>Pentapetalae</taxon>
        <taxon>rosids</taxon>
        <taxon>fabids</taxon>
        <taxon>Rosales</taxon>
        <taxon>Moraceae</taxon>
        <taxon>Moreae</taxon>
        <taxon>Morus</taxon>
    </lineage>
</organism>
<dbReference type="EMBL" id="KE343861">
    <property type="protein sequence ID" value="EXB44352.1"/>
    <property type="molecule type" value="Genomic_DNA"/>
</dbReference>
<reference evidence="2" key="1">
    <citation type="submission" date="2013-01" db="EMBL/GenBank/DDBJ databases">
        <title>Draft Genome Sequence of a Mulberry Tree, Morus notabilis C.K. Schneid.</title>
        <authorList>
            <person name="He N."/>
            <person name="Zhao S."/>
        </authorList>
    </citation>
    <scope>NUCLEOTIDE SEQUENCE</scope>
</reference>
<sequence length="420" mass="47181">MTSAVGWYGPLIDLSKASFHVGDFVQLLVFLHPSTPLQYKLWKGGEIVRKDIHVGDDTRPFFPISIWQKHFASVALPGDVVLLQNVKITKYGHVLEGRAIYCSSLLPLVHPYQSLVSKGLDELVADCRVGITVKEKLRKVIEWVKRAAYTFCSIQPHCHGWSRNWKLPEERKSKDCFLLSEVLRLTDVCKAVFYASVGEIFLPLIATTLGEPEKEKMFISRRLYKTGDSSLATDLICTGCQLCGSPLNVEQGSMFEKDAPPLYCSESSNRLHTLYVWDESEHVPLLVRNKAAEILFGNIKAERIYSSFRRPHNESKADPKNATQFHADGVLGDLGSSSSAADKSVDLKGKEHLGSKMNFYLIWLILLKALLQQGKNSPLKFEVSVNPSLDIENGRFEVVSVWMPCFRTKVCSDQSVSLEN</sequence>
<keyword evidence="2" id="KW-1185">Reference proteome</keyword>
<dbReference type="PANTHER" id="PTHR38542:SF2">
    <property type="entry name" value="REPLICATION FACTOR A C-TERMINAL DOMAIN-CONTAINING PROTEIN"/>
    <property type="match status" value="1"/>
</dbReference>
<dbReference type="eggNOG" id="ENOG502QR6N">
    <property type="taxonomic scope" value="Eukaryota"/>
</dbReference>
<proteinExistence type="predicted"/>
<gene>
    <name evidence="1" type="ORF">L484_020164</name>
</gene>